<gene>
    <name evidence="1" type="ORF">DSM107014_11315</name>
</gene>
<sequence>MTFNAQTDKIAITIPSFSIKKTADHILLEEVSDLLTIQPYLVTLAIDSNGITQKSLEFNLAEYPNTHRGDTVIMLGDGHLVYGPENPGEFVAISVLLMESDSNARDLGETLSEIVLQTQSNEFLDLANAALNVQAQMVTKSLSTLTQVITNRLKNEKDDFLLNTSGTFLRDMSTPYGINRQITRNNDLAELSFKVIPLNTPNGQGATPKKITLQ</sequence>
<proteinExistence type="predicted"/>
<accession>A0A941GW15</accession>
<dbReference type="Proteomes" id="UP000767446">
    <property type="component" value="Unassembled WGS sequence"/>
</dbReference>
<reference evidence="1" key="1">
    <citation type="submission" date="2021-02" db="EMBL/GenBank/DDBJ databases">
        <title>Metagenome analyses of Stigonema ocellatum DSM 106950, Chlorogloea purpurea SAG 13.99 and Gomphosphaeria aponina DSM 107014.</title>
        <authorList>
            <person name="Marter P."/>
            <person name="Huang S."/>
        </authorList>
    </citation>
    <scope>NUCLEOTIDE SEQUENCE</scope>
    <source>
        <strain evidence="1">JP213</strain>
    </source>
</reference>
<dbReference type="AlphaFoldDB" id="A0A941GW15"/>
<comment type="caution">
    <text evidence="1">The sequence shown here is derived from an EMBL/GenBank/DDBJ whole genome shotgun (WGS) entry which is preliminary data.</text>
</comment>
<evidence type="ECO:0000313" key="2">
    <source>
        <dbReference type="Proteomes" id="UP000767446"/>
    </source>
</evidence>
<name>A0A941GW15_9CHRO</name>
<evidence type="ECO:0000313" key="1">
    <source>
        <dbReference type="EMBL" id="MBR8828468.1"/>
    </source>
</evidence>
<dbReference type="EMBL" id="JADQBC010000071">
    <property type="protein sequence ID" value="MBR8828468.1"/>
    <property type="molecule type" value="Genomic_DNA"/>
</dbReference>
<organism evidence="1 2">
    <name type="scientific">Gomphosphaeria aponina SAG 52.96 = DSM 107014</name>
    <dbReference type="NCBI Taxonomy" id="1521640"/>
    <lineage>
        <taxon>Bacteria</taxon>
        <taxon>Bacillati</taxon>
        <taxon>Cyanobacteriota</taxon>
        <taxon>Cyanophyceae</taxon>
        <taxon>Oscillatoriophycideae</taxon>
        <taxon>Chroococcales</taxon>
        <taxon>Gomphosphaeriaceae</taxon>
        <taxon>Gomphosphaeria</taxon>
    </lineage>
</organism>
<protein>
    <submittedName>
        <fullName evidence="1">Uncharacterized protein</fullName>
    </submittedName>
</protein>